<dbReference type="InterPro" id="IPR012295">
    <property type="entry name" value="TBP_dom_sf"/>
</dbReference>
<evidence type="ECO:0000313" key="2">
    <source>
        <dbReference type="EMBL" id="QHT04903.1"/>
    </source>
</evidence>
<proteinExistence type="predicted"/>
<feature type="compositionally biased region" description="Basic residues" evidence="1">
    <location>
        <begin position="358"/>
        <end position="368"/>
    </location>
</feature>
<evidence type="ECO:0000256" key="1">
    <source>
        <dbReference type="SAM" id="MobiDB-lite"/>
    </source>
</evidence>
<name>A0A6C0CKT0_9ZZZZ</name>
<reference evidence="2" key="1">
    <citation type="journal article" date="2020" name="Nature">
        <title>Giant virus diversity and host interactions through global metagenomics.</title>
        <authorList>
            <person name="Schulz F."/>
            <person name="Roux S."/>
            <person name="Paez-Espino D."/>
            <person name="Jungbluth S."/>
            <person name="Walsh D.A."/>
            <person name="Denef V.J."/>
            <person name="McMahon K.D."/>
            <person name="Konstantinidis K.T."/>
            <person name="Eloe-Fadrosh E.A."/>
            <person name="Kyrpides N.C."/>
            <person name="Woyke T."/>
        </authorList>
    </citation>
    <scope>NUCLEOTIDE SEQUENCE</scope>
    <source>
        <strain evidence="2">GVMAG-M-3300021343-4</strain>
    </source>
</reference>
<dbReference type="AlphaFoldDB" id="A0A6C0CKT0"/>
<dbReference type="Gene3D" id="3.30.310.10">
    <property type="entry name" value="TATA-Binding Protein"/>
    <property type="match status" value="2"/>
</dbReference>
<dbReference type="EMBL" id="MN739442">
    <property type="protein sequence ID" value="QHT04903.1"/>
    <property type="molecule type" value="Genomic_DNA"/>
</dbReference>
<feature type="region of interest" description="Disordered" evidence="1">
    <location>
        <begin position="348"/>
        <end position="375"/>
    </location>
</feature>
<sequence>MPIDKNVDFQKNGIILIDSTDYETYQTDISNLKYNNYKISTITVNCKLSYKQNDSYLKIQPDIEKLCKNLNERKQQCILHCPKYGRYNVTKTGKNTRSLDNNFTITFYRFFRKSGIKTIDFSKISIKVFSNNSLHITGCPTLDTARYYVKYVVYLMKQTGAINADALCYIYDFKLHMLNAYVRLGFGFDLNNIKRIVETKYPNECGINLIKNKFRLDYKFSKDRGVSIMLFEKNGNLMISSKHMEEIHRSVQFIDKLFSNHYDELYKNYQIKLSKDSDEPTQEKRKRVTKKESNKVFTFFGITPQGEKIKPPQPVSKKELLDRLKSKGISKTIIDRILKKNAAIPPALRGIAPEKPKAKAQAKTKPKAKSNVPVK</sequence>
<organism evidence="2">
    <name type="scientific">viral metagenome</name>
    <dbReference type="NCBI Taxonomy" id="1070528"/>
    <lineage>
        <taxon>unclassified sequences</taxon>
        <taxon>metagenomes</taxon>
        <taxon>organismal metagenomes</taxon>
    </lineage>
</organism>
<protein>
    <submittedName>
        <fullName evidence="2">Uncharacterized protein</fullName>
    </submittedName>
</protein>
<accession>A0A6C0CKT0</accession>